<evidence type="ECO:0000256" key="1">
    <source>
        <dbReference type="SAM" id="Phobius"/>
    </source>
</evidence>
<keyword evidence="1" id="KW-0812">Transmembrane</keyword>
<gene>
    <name evidence="2" type="ORF">ENW00_02040</name>
</gene>
<dbReference type="InterPro" id="IPR012902">
    <property type="entry name" value="N_methyl_site"/>
</dbReference>
<dbReference type="AlphaFoldDB" id="A0A7C3RL56"/>
<dbReference type="EMBL" id="DTIN01000009">
    <property type="protein sequence ID" value="HFX12924.1"/>
    <property type="molecule type" value="Genomic_DNA"/>
</dbReference>
<organism evidence="2">
    <name type="scientific">Dictyoglomus thermophilum</name>
    <dbReference type="NCBI Taxonomy" id="14"/>
    <lineage>
        <taxon>Bacteria</taxon>
        <taxon>Pseudomonadati</taxon>
        <taxon>Dictyoglomota</taxon>
        <taxon>Dictyoglomia</taxon>
        <taxon>Dictyoglomales</taxon>
        <taxon>Dictyoglomaceae</taxon>
        <taxon>Dictyoglomus</taxon>
    </lineage>
</organism>
<keyword evidence="1" id="KW-1133">Transmembrane helix</keyword>
<feature type="transmembrane region" description="Helical" evidence="1">
    <location>
        <begin position="7"/>
        <end position="32"/>
    </location>
</feature>
<keyword evidence="1" id="KW-0472">Membrane</keyword>
<name>A0A7C3RL56_DICTH</name>
<sequence>MKRGFTFLEVLISILILGIFMASFGVGLYHILNEDDMEKIESTCLELSERVIEDYRKTILANWTASFPISGNFASIGYTSYLYTISITNITNSLRQFTITVWNDANNNNTLDNFEGKAVLVSLISRRR</sequence>
<reference evidence="2" key="1">
    <citation type="journal article" date="2020" name="mSystems">
        <title>Genome- and Community-Level Interaction Insights into Carbon Utilization and Element Cycling Functions of Hydrothermarchaeota in Hydrothermal Sediment.</title>
        <authorList>
            <person name="Zhou Z."/>
            <person name="Liu Y."/>
            <person name="Xu W."/>
            <person name="Pan J."/>
            <person name="Luo Z.H."/>
            <person name="Li M."/>
        </authorList>
    </citation>
    <scope>NUCLEOTIDE SEQUENCE [LARGE SCALE GENOMIC DNA]</scope>
    <source>
        <strain evidence="2">SpSt-81</strain>
    </source>
</reference>
<dbReference type="Pfam" id="PF07963">
    <property type="entry name" value="N_methyl"/>
    <property type="match status" value="1"/>
</dbReference>
<accession>A0A7C3RL56</accession>
<proteinExistence type="predicted"/>
<evidence type="ECO:0000313" key="2">
    <source>
        <dbReference type="EMBL" id="HFX12924.1"/>
    </source>
</evidence>
<comment type="caution">
    <text evidence="2">The sequence shown here is derived from an EMBL/GenBank/DDBJ whole genome shotgun (WGS) entry which is preliminary data.</text>
</comment>
<dbReference type="NCBIfam" id="TIGR02532">
    <property type="entry name" value="IV_pilin_GFxxxE"/>
    <property type="match status" value="1"/>
</dbReference>
<protein>
    <submittedName>
        <fullName evidence="2">Type II secretion system protein</fullName>
    </submittedName>
</protein>